<name>A0AAV3PXV3_LITER</name>
<evidence type="ECO:0000313" key="2">
    <source>
        <dbReference type="EMBL" id="GAA0154797.1"/>
    </source>
</evidence>
<sequence>MAGIIHEMTGTIISSVIQQLPQLRRENPMEVSSILEEEEETYTHTPLVWKGNEPTTGQQSHHEATTQEAAASAPPPDAVAALQRQVEDLSARVGG</sequence>
<evidence type="ECO:0000313" key="3">
    <source>
        <dbReference type="Proteomes" id="UP001454036"/>
    </source>
</evidence>
<dbReference type="Proteomes" id="UP001454036">
    <property type="component" value="Unassembled WGS sequence"/>
</dbReference>
<dbReference type="EMBL" id="BAABME010034026">
    <property type="protein sequence ID" value="GAA0154797.1"/>
    <property type="molecule type" value="Genomic_DNA"/>
</dbReference>
<organism evidence="2 3">
    <name type="scientific">Lithospermum erythrorhizon</name>
    <name type="common">Purple gromwell</name>
    <name type="synonym">Lithospermum officinale var. erythrorhizon</name>
    <dbReference type="NCBI Taxonomy" id="34254"/>
    <lineage>
        <taxon>Eukaryota</taxon>
        <taxon>Viridiplantae</taxon>
        <taxon>Streptophyta</taxon>
        <taxon>Embryophyta</taxon>
        <taxon>Tracheophyta</taxon>
        <taxon>Spermatophyta</taxon>
        <taxon>Magnoliopsida</taxon>
        <taxon>eudicotyledons</taxon>
        <taxon>Gunneridae</taxon>
        <taxon>Pentapetalae</taxon>
        <taxon>asterids</taxon>
        <taxon>lamiids</taxon>
        <taxon>Boraginales</taxon>
        <taxon>Boraginaceae</taxon>
        <taxon>Boraginoideae</taxon>
        <taxon>Lithospermeae</taxon>
        <taxon>Lithospermum</taxon>
    </lineage>
</organism>
<keyword evidence="3" id="KW-1185">Reference proteome</keyword>
<dbReference type="AlphaFoldDB" id="A0AAV3PXV3"/>
<evidence type="ECO:0000256" key="1">
    <source>
        <dbReference type="SAM" id="MobiDB-lite"/>
    </source>
</evidence>
<reference evidence="2 3" key="1">
    <citation type="submission" date="2024-01" db="EMBL/GenBank/DDBJ databases">
        <title>The complete chloroplast genome sequence of Lithospermum erythrorhizon: insights into the phylogenetic relationship among Boraginaceae species and the maternal lineages of purple gromwells.</title>
        <authorList>
            <person name="Okada T."/>
            <person name="Watanabe K."/>
        </authorList>
    </citation>
    <scope>NUCLEOTIDE SEQUENCE [LARGE SCALE GENOMIC DNA]</scope>
</reference>
<feature type="region of interest" description="Disordered" evidence="1">
    <location>
        <begin position="36"/>
        <end position="79"/>
    </location>
</feature>
<proteinExistence type="predicted"/>
<comment type="caution">
    <text evidence="2">The sequence shown here is derived from an EMBL/GenBank/DDBJ whole genome shotgun (WGS) entry which is preliminary data.</text>
</comment>
<protein>
    <submittedName>
        <fullName evidence="2">Uncharacterized protein</fullName>
    </submittedName>
</protein>
<accession>A0AAV3PXV3</accession>
<gene>
    <name evidence="2" type="ORF">LIER_43291</name>
</gene>